<evidence type="ECO:0000313" key="3">
    <source>
        <dbReference type="Proteomes" id="UP000694300"/>
    </source>
</evidence>
<dbReference type="Proteomes" id="UP000694300">
    <property type="component" value="Unassembled WGS sequence"/>
</dbReference>
<dbReference type="CDD" id="cd02042">
    <property type="entry name" value="ParAB_family"/>
    <property type="match status" value="1"/>
</dbReference>
<evidence type="ECO:0000313" key="2">
    <source>
        <dbReference type="EMBL" id="MBW0132463.1"/>
    </source>
</evidence>
<keyword evidence="3" id="KW-1185">Reference proteome</keyword>
<feature type="domain" description="AAA" evidence="1">
    <location>
        <begin position="1"/>
        <end position="182"/>
    </location>
</feature>
<dbReference type="InterPro" id="IPR050678">
    <property type="entry name" value="DNA_Partitioning_ATPase"/>
</dbReference>
<comment type="caution">
    <text evidence="2">The sequence shown here is derived from an EMBL/GenBank/DDBJ whole genome shotgun (WGS) entry which is preliminary data.</text>
</comment>
<sequence length="265" mass="27009">MTVIAVGNQGGSAGKTTLVVNAAARLAQVTGRRVRVIDLDAQANASHWLGHPEPADGPTISDVLFHNAAIADADRAVAAVDGLTLVPARRAEMEGADVTLARVLGGEQRLRMALAADAATSGDPGITLIDCPGSLSTVTVAALVAADVAVTVFAPMEKEAGAVSAFESTVGQVAAAYNPTLRLASVVPSIVPGGSGRYYTDVLDQVREGWGDLVAPPVRRSVRVPEAYSAQLPLVVYAPAEPVTADLAAVVEHLLAAGVLGAPTR</sequence>
<dbReference type="Pfam" id="PF13614">
    <property type="entry name" value="AAA_31"/>
    <property type="match status" value="1"/>
</dbReference>
<organism evidence="2 3">
    <name type="scientific">Pseudonocardia oceani</name>
    <dbReference type="NCBI Taxonomy" id="2792013"/>
    <lineage>
        <taxon>Bacteria</taxon>
        <taxon>Bacillati</taxon>
        <taxon>Actinomycetota</taxon>
        <taxon>Actinomycetes</taxon>
        <taxon>Pseudonocardiales</taxon>
        <taxon>Pseudonocardiaceae</taxon>
        <taxon>Pseudonocardia</taxon>
    </lineage>
</organism>
<protein>
    <submittedName>
        <fullName evidence="2">ParA family protein</fullName>
    </submittedName>
</protein>
<name>A0ABS6UKN9_9PSEU</name>
<gene>
    <name evidence="2" type="ORF">I4I82_32985</name>
</gene>
<dbReference type="EMBL" id="JADQDF010000002">
    <property type="protein sequence ID" value="MBW0132463.1"/>
    <property type="molecule type" value="Genomic_DNA"/>
</dbReference>
<proteinExistence type="predicted"/>
<evidence type="ECO:0000259" key="1">
    <source>
        <dbReference type="Pfam" id="PF13614"/>
    </source>
</evidence>
<reference evidence="2 3" key="1">
    <citation type="submission" date="2020-11" db="EMBL/GenBank/DDBJ databases">
        <title>Pseudonocardia abyssalis sp. nov. and Pseudonocardia oceani sp. nov., description and phylogenomic analysis of two novel actinomycetes isolated from the deep Southern Ocean.</title>
        <authorList>
            <person name="Parra J."/>
        </authorList>
    </citation>
    <scope>NUCLEOTIDE SEQUENCE [LARGE SCALE GENOMIC DNA]</scope>
    <source>
        <strain evidence="3">KRD185</strain>
    </source>
</reference>
<accession>A0ABS6UKN9</accession>
<dbReference type="PANTHER" id="PTHR13696">
    <property type="entry name" value="P-LOOP CONTAINING NUCLEOSIDE TRIPHOSPHATE HYDROLASE"/>
    <property type="match status" value="1"/>
</dbReference>
<dbReference type="RefSeq" id="WP_218596581.1">
    <property type="nucleotide sequence ID" value="NZ_JADQDE010000015.1"/>
</dbReference>
<dbReference type="PANTHER" id="PTHR13696:SF52">
    <property type="entry name" value="PARA FAMILY PROTEIN CT_582"/>
    <property type="match status" value="1"/>
</dbReference>
<dbReference type="InterPro" id="IPR025669">
    <property type="entry name" value="AAA_dom"/>
</dbReference>